<dbReference type="InterPro" id="IPR052724">
    <property type="entry name" value="GT117_domain-containing"/>
</dbReference>
<keyword evidence="1" id="KW-1133">Transmembrane helix</keyword>
<reference evidence="2 3" key="1">
    <citation type="journal article" date="2017" name="ISME J.">
        <title>Energy and carbon metabolisms in a deep terrestrial subsurface fluid microbial community.</title>
        <authorList>
            <person name="Momper L."/>
            <person name="Jungbluth S.P."/>
            <person name="Lee M.D."/>
            <person name="Amend J.P."/>
        </authorList>
    </citation>
    <scope>NUCLEOTIDE SEQUENCE [LARGE SCALE GENOMIC DNA]</scope>
    <source>
        <strain evidence="2">SURF_5</strain>
    </source>
</reference>
<feature type="transmembrane region" description="Helical" evidence="1">
    <location>
        <begin position="328"/>
        <end position="347"/>
    </location>
</feature>
<dbReference type="EMBL" id="QZKU01000042">
    <property type="protein sequence ID" value="RJP23852.1"/>
    <property type="molecule type" value="Genomic_DNA"/>
</dbReference>
<feature type="transmembrane region" description="Helical" evidence="1">
    <location>
        <begin position="245"/>
        <end position="265"/>
    </location>
</feature>
<feature type="transmembrane region" description="Helical" evidence="1">
    <location>
        <begin position="20"/>
        <end position="38"/>
    </location>
</feature>
<feature type="transmembrane region" description="Helical" evidence="1">
    <location>
        <begin position="84"/>
        <end position="104"/>
    </location>
</feature>
<evidence type="ECO:0000313" key="3">
    <source>
        <dbReference type="Proteomes" id="UP000265882"/>
    </source>
</evidence>
<proteinExistence type="predicted"/>
<gene>
    <name evidence="2" type="ORF">C4520_05265</name>
</gene>
<comment type="caution">
    <text evidence="2">The sequence shown here is derived from an EMBL/GenBank/DDBJ whole genome shotgun (WGS) entry which is preliminary data.</text>
</comment>
<dbReference type="Proteomes" id="UP000265882">
    <property type="component" value="Unassembled WGS sequence"/>
</dbReference>
<evidence type="ECO:0000313" key="2">
    <source>
        <dbReference type="EMBL" id="RJP23852.1"/>
    </source>
</evidence>
<sequence length="496" mass="55329">MSMGGRKISKRQMNSLPRTTYIACAGAALFFFLIYRHFLAPDIVTGDSADLVAQSYLIGVCHQTGYPITVVAGKLFSFLPVGTVAYRLNMFSAASAAITVMLAALTIRVLLEKDSLAIFGGIVLGFSPVLWSRAESANVHAFAGMLTASYILLFSLFLIRGSRLHFLAGMLVFGLSWTAHMQNLLHLPAIGWLVLTKRNELQPRNLLLGGCLFALGLAPYIWMMHRATVAPPFDTFSSPTTPVSLLYYVLGLSHNPASFSGFGTIARSSLYLLKVYLGSFHIMIPLLIAGILTFWKRNWRISIFLGLIQAANSLYLTNFSYYFSFFHYLIPSCIVSAVWIAAGADAMRDWISRKSPAGSHVAFWTLLAAWAVTAYLIFPSSRFLQWSVEAGCSFPTIDWRRERRGREYINLINERLPENSVIVTSWTYFTLMKYAQYVEGIRPDLALVLHSETDDYRERIAANPEAMAALNSSRPVFFMTGRGIHEIPSDHPGDFL</sequence>
<feature type="transmembrane region" description="Helical" evidence="1">
    <location>
        <begin position="359"/>
        <end position="378"/>
    </location>
</feature>
<accession>A0A3A4NY08</accession>
<dbReference type="Pfam" id="PF11028">
    <property type="entry name" value="TMEM260-like"/>
    <property type="match status" value="1"/>
</dbReference>
<feature type="transmembrane region" description="Helical" evidence="1">
    <location>
        <begin position="116"/>
        <end position="134"/>
    </location>
</feature>
<dbReference type="PANTHER" id="PTHR16214">
    <property type="entry name" value="TRANSMEMBRANE PROTEIN 260"/>
    <property type="match status" value="1"/>
</dbReference>
<feature type="transmembrane region" description="Helical" evidence="1">
    <location>
        <begin position="205"/>
        <end position="224"/>
    </location>
</feature>
<keyword evidence="1" id="KW-0472">Membrane</keyword>
<organism evidence="2 3">
    <name type="scientific">Abyssobacteria bacterium (strain SURF_5)</name>
    <dbReference type="NCBI Taxonomy" id="2093360"/>
    <lineage>
        <taxon>Bacteria</taxon>
        <taxon>Pseudomonadati</taxon>
        <taxon>Candidatus Hydrogenedentota</taxon>
        <taxon>Candidatus Abyssobacteria</taxon>
    </lineage>
</organism>
<feature type="transmembrane region" description="Helical" evidence="1">
    <location>
        <begin position="140"/>
        <end position="159"/>
    </location>
</feature>
<evidence type="ECO:0000256" key="1">
    <source>
        <dbReference type="SAM" id="Phobius"/>
    </source>
</evidence>
<keyword evidence="1" id="KW-0812">Transmembrane</keyword>
<protein>
    <submittedName>
        <fullName evidence="2">DUF2723 domain-containing protein</fullName>
    </submittedName>
</protein>
<dbReference type="InterPro" id="IPR021280">
    <property type="entry name" value="TMEM260-like"/>
</dbReference>
<feature type="transmembrane region" description="Helical" evidence="1">
    <location>
        <begin position="166"/>
        <end position="185"/>
    </location>
</feature>
<feature type="transmembrane region" description="Helical" evidence="1">
    <location>
        <begin position="271"/>
        <end position="295"/>
    </location>
</feature>
<name>A0A3A4NY08_ABYX5</name>
<dbReference type="PANTHER" id="PTHR16214:SF3">
    <property type="entry name" value="TRANSMEMBRANE PROTEIN 260"/>
    <property type="match status" value="1"/>
</dbReference>
<dbReference type="AlphaFoldDB" id="A0A3A4NY08"/>